<dbReference type="InterPro" id="IPR017693">
    <property type="entry name" value="Phosphonate_metab_PhnP"/>
</dbReference>
<dbReference type="SMART" id="SM00849">
    <property type="entry name" value="Lactamase_B"/>
    <property type="match status" value="1"/>
</dbReference>
<dbReference type="PANTHER" id="PTHR42663">
    <property type="entry name" value="HYDROLASE C777.06C-RELATED-RELATED"/>
    <property type="match status" value="1"/>
</dbReference>
<dbReference type="PANTHER" id="PTHR42663:SF6">
    <property type="entry name" value="HYDROLASE C777.06C-RELATED"/>
    <property type="match status" value="1"/>
</dbReference>
<accession>A0A447QN25</accession>
<dbReference type="InterPro" id="IPR001279">
    <property type="entry name" value="Metallo-B-lactamas"/>
</dbReference>
<dbReference type="SUPFAM" id="SSF56281">
    <property type="entry name" value="Metallo-hydrolase/oxidoreductase"/>
    <property type="match status" value="1"/>
</dbReference>
<reference evidence="3 4" key="1">
    <citation type="submission" date="2018-12" db="EMBL/GenBank/DDBJ databases">
        <authorList>
            <consortium name="Pathogen Informatics"/>
        </authorList>
    </citation>
    <scope>NUCLEOTIDE SEQUENCE [LARGE SCALE GENOMIC DNA]</scope>
    <source>
        <strain evidence="3 4">NCTC9419</strain>
    </source>
</reference>
<dbReference type="EMBL" id="LR134155">
    <property type="protein sequence ID" value="VEA71475.1"/>
    <property type="molecule type" value="Genomic_DNA"/>
</dbReference>
<evidence type="ECO:0000259" key="2">
    <source>
        <dbReference type="SMART" id="SM00849"/>
    </source>
</evidence>
<evidence type="ECO:0000313" key="3">
    <source>
        <dbReference type="EMBL" id="VEA71475.1"/>
    </source>
</evidence>
<dbReference type="CDD" id="cd07736">
    <property type="entry name" value="PhnP-like_MBL-fold"/>
    <property type="match status" value="1"/>
</dbReference>
<dbReference type="GO" id="GO:0019700">
    <property type="term" value="P:organic phosphonate catabolic process"/>
    <property type="evidence" value="ECO:0007669"/>
    <property type="project" value="InterPro"/>
</dbReference>
<dbReference type="AlphaFoldDB" id="A0A447QN25"/>
<feature type="domain" description="Metallo-beta-lactamase" evidence="2">
    <location>
        <begin position="37"/>
        <end position="220"/>
    </location>
</feature>
<sequence>MQLTFLGTGGAQQVPAFGCECAICRRARNEPAFRRRACSAMLYFQGETTLIDAGLTSLERRFSAGQIQRFLLTHYHMDHVQGLFHLRWGCGNSIPVYGPADEQGCDDLFKHPGILDFQPPLTPFVSVTLGGLRITPLPLNHSKITHGYLIQSADGALAYLTDTVGLPAETQRFLEGVRLDLLVLDCSLPPQPQAPRNHNDLTRALEIQQHLRPPRTLLTHISHRLDAWLLDHPLPPGVELAYDGLRIDLSAPKAPAAAAGPTPAPERRRRG</sequence>
<proteinExistence type="predicted"/>
<evidence type="ECO:0000256" key="1">
    <source>
        <dbReference type="SAM" id="MobiDB-lite"/>
    </source>
</evidence>
<dbReference type="NCBIfam" id="TIGR03307">
    <property type="entry name" value="PhnP"/>
    <property type="match status" value="1"/>
</dbReference>
<gene>
    <name evidence="3" type="primary">phnP</name>
    <name evidence="3" type="ORF">NCTC9419_03036</name>
</gene>
<feature type="compositionally biased region" description="Low complexity" evidence="1">
    <location>
        <begin position="252"/>
        <end position="261"/>
    </location>
</feature>
<dbReference type="Gene3D" id="3.60.15.10">
    <property type="entry name" value="Ribonuclease Z/Hydroxyacylglutathione hydrolase-like"/>
    <property type="match status" value="1"/>
</dbReference>
<dbReference type="InterPro" id="IPR036866">
    <property type="entry name" value="RibonucZ/Hydroxyglut_hydro"/>
</dbReference>
<dbReference type="Pfam" id="PF12706">
    <property type="entry name" value="Lactamase_B_2"/>
    <property type="match status" value="1"/>
</dbReference>
<keyword evidence="3" id="KW-0456">Lyase</keyword>
<evidence type="ECO:0000313" key="4">
    <source>
        <dbReference type="Proteomes" id="UP000271603"/>
    </source>
</evidence>
<dbReference type="InterPro" id="IPR035682">
    <property type="entry name" value="PhnP_MBL"/>
</dbReference>
<organism evidence="3 4">
    <name type="scientific">Serratia rubidaea</name>
    <name type="common">Serratia marinorubra</name>
    <dbReference type="NCBI Taxonomy" id="61652"/>
    <lineage>
        <taxon>Bacteria</taxon>
        <taxon>Pseudomonadati</taxon>
        <taxon>Pseudomonadota</taxon>
        <taxon>Gammaproteobacteria</taxon>
        <taxon>Enterobacterales</taxon>
        <taxon>Yersiniaceae</taxon>
        <taxon>Serratia</taxon>
    </lineage>
</organism>
<dbReference type="GO" id="GO:0008081">
    <property type="term" value="F:phosphoric diester hydrolase activity"/>
    <property type="evidence" value="ECO:0007669"/>
    <property type="project" value="InterPro"/>
</dbReference>
<dbReference type="Proteomes" id="UP000271603">
    <property type="component" value="Chromosome"/>
</dbReference>
<name>A0A447QN25_SERRU</name>
<feature type="region of interest" description="Disordered" evidence="1">
    <location>
        <begin position="252"/>
        <end position="271"/>
    </location>
</feature>
<dbReference type="GO" id="GO:0016829">
    <property type="term" value="F:lyase activity"/>
    <property type="evidence" value="ECO:0007669"/>
    <property type="project" value="UniProtKB-KW"/>
</dbReference>
<protein>
    <submittedName>
        <fullName evidence="3">Carbon-phosphorus lyase complex accessory protein</fullName>
    </submittedName>
</protein>